<keyword evidence="1" id="KW-0812">Transmembrane</keyword>
<evidence type="ECO:0000256" key="1">
    <source>
        <dbReference type="SAM" id="Phobius"/>
    </source>
</evidence>
<gene>
    <name evidence="2" type="ORF">VI33_00150</name>
</gene>
<feature type="transmembrane region" description="Helical" evidence="1">
    <location>
        <begin position="6"/>
        <end position="24"/>
    </location>
</feature>
<keyword evidence="3" id="KW-1185">Reference proteome</keyword>
<keyword evidence="1" id="KW-0472">Membrane</keyword>
<dbReference type="AlphaFoldDB" id="A0A0H4IW83"/>
<organism evidence="2 3">
    <name type="scientific">Methylophilales bacterium MBRS-H7</name>
    <dbReference type="NCBI Taxonomy" id="1623450"/>
    <lineage>
        <taxon>Bacteria</taxon>
        <taxon>Pseudomonadati</taxon>
        <taxon>Pseudomonadota</taxon>
        <taxon>Betaproteobacteria</taxon>
        <taxon>Nitrosomonadales</taxon>
        <taxon>OM43 clade</taxon>
    </lineage>
</organism>
<name>A0A0H4IW83_9PROT</name>
<sequence>MSILGKLLDIFIIMKIIFLCAIDYKKINFFLNLKRSRRDVGPQRFNSMWIPSLFANLLVAKNH</sequence>
<evidence type="ECO:0000313" key="3">
    <source>
        <dbReference type="Proteomes" id="UP000066549"/>
    </source>
</evidence>
<protein>
    <submittedName>
        <fullName evidence="2">Uncharacterized protein</fullName>
    </submittedName>
</protein>
<proteinExistence type="predicted"/>
<evidence type="ECO:0000313" key="2">
    <source>
        <dbReference type="EMBL" id="AKO65226.1"/>
    </source>
</evidence>
<dbReference type="Proteomes" id="UP000066549">
    <property type="component" value="Chromosome"/>
</dbReference>
<reference evidence="2 3" key="1">
    <citation type="submission" date="2015-03" db="EMBL/GenBank/DDBJ databases">
        <title>Comparative analysis of the OM43 clade including a novel species from Red Sea uncovers genomic and metabolic diversity among marine methylotrophs.</title>
        <authorList>
            <person name="Jimenez-Infante F."/>
            <person name="Ngugi D.K."/>
            <person name="Vinu M."/>
            <person name="Alam I."/>
            <person name="Kamau A."/>
            <person name="Blom J."/>
            <person name="Bajic V.B."/>
            <person name="Stingl U."/>
        </authorList>
    </citation>
    <scope>NUCLEOTIDE SEQUENCE [LARGE SCALE GENOMIC DNA]</scope>
    <source>
        <strain evidence="2 3">MBRSH7</strain>
    </source>
</reference>
<keyword evidence="1" id="KW-1133">Transmembrane helix</keyword>
<accession>A0A0H4IW83</accession>
<dbReference type="EMBL" id="CP011002">
    <property type="protein sequence ID" value="AKO65226.1"/>
    <property type="molecule type" value="Genomic_DNA"/>
</dbReference>